<evidence type="ECO:0000259" key="1">
    <source>
        <dbReference type="Pfam" id="PF13460"/>
    </source>
</evidence>
<dbReference type="EMBL" id="SACT01000004">
    <property type="protein sequence ID" value="RVT51048.1"/>
    <property type="molecule type" value="Genomic_DNA"/>
</dbReference>
<dbReference type="PANTHER" id="PTHR43355">
    <property type="entry name" value="FLAVIN REDUCTASE (NADPH)"/>
    <property type="match status" value="1"/>
</dbReference>
<dbReference type="Proteomes" id="UP000288178">
    <property type="component" value="Unassembled WGS sequence"/>
</dbReference>
<protein>
    <submittedName>
        <fullName evidence="2">NAD(P)-dependent oxidoreductase</fullName>
    </submittedName>
</protein>
<dbReference type="InterPro" id="IPR036291">
    <property type="entry name" value="NAD(P)-bd_dom_sf"/>
</dbReference>
<dbReference type="InterPro" id="IPR016040">
    <property type="entry name" value="NAD(P)-bd_dom"/>
</dbReference>
<dbReference type="Pfam" id="PF13460">
    <property type="entry name" value="NAD_binding_10"/>
    <property type="match status" value="1"/>
</dbReference>
<dbReference type="OrthoDB" id="5292533at2"/>
<dbReference type="AlphaFoldDB" id="A0A3S3SC02"/>
<name>A0A3S3SC02_9BURK</name>
<accession>A0A3S3SC02</accession>
<organism evidence="2 3">
    <name type="scientific">Rubrivivax albus</name>
    <dbReference type="NCBI Taxonomy" id="2499835"/>
    <lineage>
        <taxon>Bacteria</taxon>
        <taxon>Pseudomonadati</taxon>
        <taxon>Pseudomonadota</taxon>
        <taxon>Betaproteobacteria</taxon>
        <taxon>Burkholderiales</taxon>
        <taxon>Sphaerotilaceae</taxon>
        <taxon>Rubrivivax</taxon>
    </lineage>
</organism>
<sequence>MMPLAVLGATGNLGRRVAAQALAHGHPLSVAVRSRNKLAADIAARAHVRELDLEAASVDALAHFIGGHEALICCAGQVADGDRFVALIDKVVSAIETLPAAHRPVSWFMAGAALLPLDERGRRGVDLPKVRNTYWPHARNLERLQRSTLDWRLLCPGPMVDKPALVPGRLRLAIEGLASPLPSLARHLPAPLLLPLFAAKVPELIVSYDDAANVMLRHLSPAGEMSRCRVGLALPVGMRGQKDQWTSGA</sequence>
<evidence type="ECO:0000313" key="3">
    <source>
        <dbReference type="Proteomes" id="UP000288178"/>
    </source>
</evidence>
<evidence type="ECO:0000313" key="2">
    <source>
        <dbReference type="EMBL" id="RVT51048.1"/>
    </source>
</evidence>
<dbReference type="GO" id="GO:0016646">
    <property type="term" value="F:oxidoreductase activity, acting on the CH-NH group of donors, NAD or NADP as acceptor"/>
    <property type="evidence" value="ECO:0007669"/>
    <property type="project" value="TreeGrafter"/>
</dbReference>
<gene>
    <name evidence="2" type="ORF">ENE75_14795</name>
</gene>
<dbReference type="PANTHER" id="PTHR43355:SF7">
    <property type="entry name" value="NAD(P)-BINDING DOMAIN-CONTAINING PROTEIN"/>
    <property type="match status" value="1"/>
</dbReference>
<dbReference type="InterPro" id="IPR051606">
    <property type="entry name" value="Polyketide_Oxido-like"/>
</dbReference>
<dbReference type="SUPFAM" id="SSF51735">
    <property type="entry name" value="NAD(P)-binding Rossmann-fold domains"/>
    <property type="match status" value="1"/>
</dbReference>
<feature type="domain" description="NAD(P)-binding" evidence="1">
    <location>
        <begin position="8"/>
        <end position="164"/>
    </location>
</feature>
<comment type="caution">
    <text evidence="2">The sequence shown here is derived from an EMBL/GenBank/DDBJ whole genome shotgun (WGS) entry which is preliminary data.</text>
</comment>
<reference evidence="2 3" key="1">
    <citation type="submission" date="2019-01" db="EMBL/GenBank/DDBJ databases">
        <authorList>
            <person name="Chen W.-M."/>
        </authorList>
    </citation>
    <scope>NUCLEOTIDE SEQUENCE [LARGE SCALE GENOMIC DNA]</scope>
    <source>
        <strain evidence="2 3">ICH-3</strain>
    </source>
</reference>
<dbReference type="Gene3D" id="3.40.50.720">
    <property type="entry name" value="NAD(P)-binding Rossmann-like Domain"/>
    <property type="match status" value="1"/>
</dbReference>
<keyword evidence="3" id="KW-1185">Reference proteome</keyword>
<proteinExistence type="predicted"/>